<protein>
    <submittedName>
        <fullName evidence="1">Uncharacterized protein</fullName>
    </submittedName>
</protein>
<organism evidence="1 2">
    <name type="scientific">Aspergillus brunneoviolaceus CBS 621.78</name>
    <dbReference type="NCBI Taxonomy" id="1450534"/>
    <lineage>
        <taxon>Eukaryota</taxon>
        <taxon>Fungi</taxon>
        <taxon>Dikarya</taxon>
        <taxon>Ascomycota</taxon>
        <taxon>Pezizomycotina</taxon>
        <taxon>Eurotiomycetes</taxon>
        <taxon>Eurotiomycetidae</taxon>
        <taxon>Eurotiales</taxon>
        <taxon>Aspergillaceae</taxon>
        <taxon>Aspergillus</taxon>
        <taxon>Aspergillus subgen. Circumdati</taxon>
    </lineage>
</organism>
<keyword evidence="2" id="KW-1185">Reference proteome</keyword>
<reference evidence="1" key="1">
    <citation type="submission" date="2018-02" db="EMBL/GenBank/DDBJ databases">
        <title>The genomes of Aspergillus section Nigri reveals drivers in fungal speciation.</title>
        <authorList>
            <consortium name="DOE Joint Genome Institute"/>
            <person name="Vesth T.C."/>
            <person name="Nybo J."/>
            <person name="Theobald S."/>
            <person name="Brandl J."/>
            <person name="Frisvad J.C."/>
            <person name="Nielsen K.F."/>
            <person name="Lyhne E.K."/>
            <person name="Kogle M.E."/>
            <person name="Kuo A."/>
            <person name="Riley R."/>
            <person name="Clum A."/>
            <person name="Nolan M."/>
            <person name="Lipzen A."/>
            <person name="Salamov A."/>
            <person name="Henrissat B."/>
            <person name="Wiebenga A."/>
            <person name="De vries R.P."/>
            <person name="Grigoriev I.V."/>
            <person name="Mortensen U.H."/>
            <person name="Andersen M.R."/>
            <person name="Baker S.E."/>
        </authorList>
    </citation>
    <scope>NUCLEOTIDE SEQUENCE</scope>
    <source>
        <strain evidence="1">CBS 621.78</strain>
    </source>
</reference>
<evidence type="ECO:0000313" key="2">
    <source>
        <dbReference type="Proteomes" id="UP000249057"/>
    </source>
</evidence>
<name>A0ACD1FUW4_9EURO</name>
<proteinExistence type="predicted"/>
<evidence type="ECO:0000313" key="1">
    <source>
        <dbReference type="EMBL" id="RAH40798.1"/>
    </source>
</evidence>
<dbReference type="Proteomes" id="UP000249057">
    <property type="component" value="Unassembled WGS sequence"/>
</dbReference>
<accession>A0ACD1FUW4</accession>
<gene>
    <name evidence="1" type="ORF">BO95DRAFT_289024</name>
</gene>
<dbReference type="EMBL" id="KZ825400">
    <property type="protein sequence ID" value="RAH40798.1"/>
    <property type="molecule type" value="Genomic_DNA"/>
</dbReference>
<sequence>MASTVVSLLVTVQYQTIQCLTPEDTLFYRFFTLLAAHTLSASHLSFPSLFSTKMSTATFTPPPPSGRDVAYSTECGRPTSCKCLPSTRLTLFFPPFMVVHLYPIFYSPYFRL</sequence>